<feature type="compositionally biased region" description="Basic and acidic residues" evidence="1">
    <location>
        <begin position="403"/>
        <end position="425"/>
    </location>
</feature>
<feature type="compositionally biased region" description="Low complexity" evidence="1">
    <location>
        <begin position="603"/>
        <end position="620"/>
    </location>
</feature>
<comment type="caution">
    <text evidence="3">The sequence shown here is derived from an EMBL/GenBank/DDBJ whole genome shotgun (WGS) entry which is preliminary data.</text>
</comment>
<evidence type="ECO:0000256" key="1">
    <source>
        <dbReference type="SAM" id="MobiDB-lite"/>
    </source>
</evidence>
<accession>A0A813V1Q0</accession>
<dbReference type="EMBL" id="CAJNOC010001060">
    <property type="protein sequence ID" value="CAF0831113.1"/>
    <property type="molecule type" value="Genomic_DNA"/>
</dbReference>
<dbReference type="InterPro" id="IPR013761">
    <property type="entry name" value="SAM/pointed_sf"/>
</dbReference>
<feature type="compositionally biased region" description="Low complexity" evidence="1">
    <location>
        <begin position="529"/>
        <end position="539"/>
    </location>
</feature>
<feature type="region of interest" description="Disordered" evidence="1">
    <location>
        <begin position="391"/>
        <end position="476"/>
    </location>
</feature>
<dbReference type="Proteomes" id="UP000663879">
    <property type="component" value="Unassembled WGS sequence"/>
</dbReference>
<evidence type="ECO:0000259" key="2">
    <source>
        <dbReference type="SMART" id="SM00454"/>
    </source>
</evidence>
<dbReference type="SMART" id="SM00454">
    <property type="entry name" value="SAM"/>
    <property type="match status" value="1"/>
</dbReference>
<dbReference type="InterPro" id="IPR050548">
    <property type="entry name" value="PcG_chromatin_remod_factors"/>
</dbReference>
<dbReference type="Pfam" id="PF07647">
    <property type="entry name" value="SAM_2"/>
    <property type="match status" value="1"/>
</dbReference>
<feature type="compositionally biased region" description="Basic and acidic residues" evidence="1">
    <location>
        <begin position="268"/>
        <end position="279"/>
    </location>
</feature>
<feature type="region of interest" description="Disordered" evidence="1">
    <location>
        <begin position="243"/>
        <end position="300"/>
    </location>
</feature>
<feature type="compositionally biased region" description="Basic and acidic residues" evidence="1">
    <location>
        <begin position="591"/>
        <end position="602"/>
    </location>
</feature>
<feature type="region of interest" description="Disordered" evidence="1">
    <location>
        <begin position="177"/>
        <end position="210"/>
    </location>
</feature>
<dbReference type="GO" id="GO:0005634">
    <property type="term" value="C:nucleus"/>
    <property type="evidence" value="ECO:0007669"/>
    <property type="project" value="TreeGrafter"/>
</dbReference>
<sequence length="722" mass="81161">MSTNSNNPNTPQKPASKIQQKPTNLYHLKPVNLNPSPNKPALIAARPLAPLLPATTQSVAIQSKPINPVKKAKNDNLLIQQTKLTQPSQLTQEQLNQIAAALQPKHTSAPLPSLTNGHFYQFIPIQSNGVKIPQPLIIAPVQPHKNSNIQPKPPQQTPIIHTTPDGQISQIFFQTVPNNTTPINSSSNQTSNHQITNQISSQSHPQPVQHQLNTTTNNIQLLQQRLAEEEQRQDQLLKQLNEKKKLQVKKSPEKKIHNDEMEIDETNDNEKHEKTDEHNLTTGSVTQTHTTTIQNKKRGRPRLYEIDASTGKSIKGKLLNNNYVKPQKTHKMVLQPQIQLPNGFAIYPSPSTSSSSSYSQQNSYIINPQSHQLVNPQFIPLSIVQPMVQEERNHDEENDNEDLEKNDAESSSTDRLEENSEKENLEQPSTKALSTTHTPKSAIQHQHPTHQPSQNQHENNQVQTHSETPVEPEPIIQTEPEPKKLIDTLKNLQSPVVLTHIIDGFVIKESSKPFPVKPVESDILVQQESPPKSTSTPSNNKKREDDLVDRFNNSRLLEDQSLLNTSNSSQKSKGKATNCNKNSPKKIKKSSKNEDESDEKSNILKNNHNNNTSNNSSSQIVQNQNYSFQNTSPQFNSTINNIKEEWPTGDPTEWNCDEVYRFVYQVAGQPVAEMFKSQDIDGSALNLIRDDHLVNTMGVKLGPALKIMSKFNELKIKFNQSL</sequence>
<dbReference type="GO" id="GO:0045892">
    <property type="term" value="P:negative regulation of DNA-templated transcription"/>
    <property type="evidence" value="ECO:0007669"/>
    <property type="project" value="TreeGrafter"/>
</dbReference>
<dbReference type="GO" id="GO:0042393">
    <property type="term" value="F:histone binding"/>
    <property type="evidence" value="ECO:0007669"/>
    <property type="project" value="TreeGrafter"/>
</dbReference>
<dbReference type="AlphaFoldDB" id="A0A813V1Q0"/>
<feature type="compositionally biased region" description="Polar residues" evidence="1">
    <location>
        <begin position="426"/>
        <end position="466"/>
    </location>
</feature>
<evidence type="ECO:0000313" key="4">
    <source>
        <dbReference type="Proteomes" id="UP000663879"/>
    </source>
</evidence>
<dbReference type="GO" id="GO:0003682">
    <property type="term" value="F:chromatin binding"/>
    <property type="evidence" value="ECO:0007669"/>
    <property type="project" value="TreeGrafter"/>
</dbReference>
<protein>
    <recommendedName>
        <fullName evidence="2">SAM domain-containing protein</fullName>
    </recommendedName>
</protein>
<feature type="region of interest" description="Disordered" evidence="1">
    <location>
        <begin position="522"/>
        <end position="620"/>
    </location>
</feature>
<gene>
    <name evidence="3" type="ORF">OXX778_LOCUS7970</name>
</gene>
<evidence type="ECO:0000313" key="3">
    <source>
        <dbReference type="EMBL" id="CAF0831113.1"/>
    </source>
</evidence>
<name>A0A813V1Q0_9BILA</name>
<feature type="domain" description="SAM" evidence="2">
    <location>
        <begin position="651"/>
        <end position="717"/>
    </location>
</feature>
<dbReference type="Gene3D" id="1.10.150.50">
    <property type="entry name" value="Transcription Factor, Ets-1"/>
    <property type="match status" value="1"/>
</dbReference>
<proteinExistence type="predicted"/>
<dbReference type="SUPFAM" id="SSF47769">
    <property type="entry name" value="SAM/Pointed domain"/>
    <property type="match status" value="1"/>
</dbReference>
<feature type="compositionally biased region" description="Basic and acidic residues" evidence="1">
    <location>
        <begin position="243"/>
        <end position="260"/>
    </location>
</feature>
<feature type="region of interest" description="Disordered" evidence="1">
    <location>
        <begin position="1"/>
        <end position="21"/>
    </location>
</feature>
<feature type="compositionally biased region" description="Low complexity" evidence="1">
    <location>
        <begin position="467"/>
        <end position="476"/>
    </location>
</feature>
<feature type="compositionally biased region" description="Low complexity" evidence="1">
    <location>
        <begin position="281"/>
        <end position="292"/>
    </location>
</feature>
<dbReference type="InterPro" id="IPR001660">
    <property type="entry name" value="SAM"/>
</dbReference>
<dbReference type="PANTHER" id="PTHR12247:SF131">
    <property type="entry name" value="LD05287P"/>
    <property type="match status" value="1"/>
</dbReference>
<dbReference type="PANTHER" id="PTHR12247">
    <property type="entry name" value="POLYCOMB GROUP PROTEIN"/>
    <property type="match status" value="1"/>
</dbReference>
<dbReference type="OrthoDB" id="6433810at2759"/>
<organism evidence="3 4">
    <name type="scientific">Brachionus calyciflorus</name>
    <dbReference type="NCBI Taxonomy" id="104777"/>
    <lineage>
        <taxon>Eukaryota</taxon>
        <taxon>Metazoa</taxon>
        <taxon>Spiralia</taxon>
        <taxon>Gnathifera</taxon>
        <taxon>Rotifera</taxon>
        <taxon>Eurotatoria</taxon>
        <taxon>Monogononta</taxon>
        <taxon>Pseudotrocha</taxon>
        <taxon>Ploima</taxon>
        <taxon>Brachionidae</taxon>
        <taxon>Brachionus</taxon>
    </lineage>
</organism>
<keyword evidence="4" id="KW-1185">Reference proteome</keyword>
<reference evidence="3" key="1">
    <citation type="submission" date="2021-02" db="EMBL/GenBank/DDBJ databases">
        <authorList>
            <person name="Nowell W R."/>
        </authorList>
    </citation>
    <scope>NUCLEOTIDE SEQUENCE</scope>
    <source>
        <strain evidence="3">Ploen Becks lab</strain>
    </source>
</reference>
<feature type="compositionally biased region" description="Polar residues" evidence="1">
    <location>
        <begin position="551"/>
        <end position="577"/>
    </location>
</feature>